<dbReference type="InterPro" id="IPR026053">
    <property type="entry name" value="HPS1"/>
</dbReference>
<dbReference type="Pfam" id="PF19036">
    <property type="entry name" value="Fuz_longin_1"/>
    <property type="match status" value="1"/>
</dbReference>
<evidence type="ECO:0000313" key="3">
    <source>
        <dbReference type="EMBL" id="NOV35250.1"/>
    </source>
</evidence>
<dbReference type="EMBL" id="GHWJ01002513">
    <property type="protein sequence ID" value="NOV35250.1"/>
    <property type="molecule type" value="Transcribed_RNA"/>
</dbReference>
<dbReference type="InterPro" id="IPR043972">
    <property type="entry name" value="FUZ/MON1/HPS1_longin_1"/>
</dbReference>
<dbReference type="InterPro" id="IPR043970">
    <property type="entry name" value="FUZ/MON1/HPS1_longin_3"/>
</dbReference>
<dbReference type="GO" id="GO:0031085">
    <property type="term" value="C:BLOC-3 complex"/>
    <property type="evidence" value="ECO:0007669"/>
    <property type="project" value="TreeGrafter"/>
</dbReference>
<dbReference type="GO" id="GO:0016192">
    <property type="term" value="P:vesicle-mediated transport"/>
    <property type="evidence" value="ECO:0007669"/>
    <property type="project" value="InterPro"/>
</dbReference>
<evidence type="ECO:0000259" key="1">
    <source>
        <dbReference type="Pfam" id="PF19036"/>
    </source>
</evidence>
<evidence type="ECO:0000259" key="2">
    <source>
        <dbReference type="Pfam" id="PF19038"/>
    </source>
</evidence>
<dbReference type="PANTHER" id="PTHR12761:SF1">
    <property type="entry name" value="BLOC-3 COMPLEX MEMBER HPS1"/>
    <property type="match status" value="1"/>
</dbReference>
<dbReference type="OMA" id="GLVHFMY"/>
<dbReference type="OrthoDB" id="10255234at2759"/>
<dbReference type="GO" id="GO:0005085">
    <property type="term" value="F:guanyl-nucleotide exchange factor activity"/>
    <property type="evidence" value="ECO:0007669"/>
    <property type="project" value="TreeGrafter"/>
</dbReference>
<sequence length="606" mass="68452">MKGFLVIDTLNDVVFKQLDSDLLKHIIEVSTRNGLLTEGAFEHVAGSSSEIITNDILVQLFSPLVTSHRVMKERMHNAYSSIYCKDQTLCIFTKYYDWTILGINSEKEDSEAVCRKRLKVFLALVQRLYGPAVQELKLQTANGNKRSQLLGSVMDTYCVLKKQNQVFLFEALEQVAVNKDITSSCTKLLQEILDTFQRCALKGEMPCHSFLLFNFKLVSSFSRRNSTHLSHGDILLLFLILQSLHNENDGAGEHKGDQNIHSLLVFFATALHSSIPYIIHSVVISRSILLVVVSEVNSKVLLADSLFSLLKHLHSIQENPEDGRCRMTVDVLESAITRLSDTSRRAELQKDEATCISLITKKWAHLKMSGFVEYLSGSDNTELAARSEEALLLLKKNVQTAFGELVLNPELAREVEPRPMLEDSLQLIRTAVEKNLEGYMDYLLVKAHEGLQISSFSAQFPGLLHFVYINRTANQMLATTIDTAELHAQIWKGWELAQRHSHEGSFTIMWVNRKLHFSYALWFENQAGKPVKPKCAVNPVDLIKMSFPGVISSSFYGQLMRYCFPDVSLDQLSCLEFMCAHENSVPVTTILEQLQLLPSSIKDLCV</sequence>
<dbReference type="CTD" id="3257"/>
<feature type="domain" description="FUZ/MON1/HPS1 first Longin" evidence="1">
    <location>
        <begin position="2"/>
        <end position="152"/>
    </location>
</feature>
<dbReference type="GeneID" id="119175708"/>
<dbReference type="KEGG" id="rmp:119175708"/>
<protein>
    <submittedName>
        <fullName evidence="3">Protein ovary overexpressed</fullName>
    </submittedName>
</protein>
<reference evidence="3" key="1">
    <citation type="submission" date="2019-09" db="EMBL/GenBank/DDBJ databases">
        <title>Organ-specific transcriptomic study of the physiology of the cattle tick, Rhipicephalus microplus.</title>
        <authorList>
            <person name="Tirloni L."/>
            <person name="Braz G."/>
            <person name="Gandara A.C.P."/>
            <person name="Sabadin G.A."/>
            <person name="da Silva R.M."/>
            <person name="Guizzo M.G."/>
            <person name="Machado J.A."/>
            <person name="Costa E.P."/>
            <person name="Gomes H.F."/>
            <person name="Moraes J."/>
            <person name="Mota M.B.S."/>
            <person name="Mesquita R.D."/>
            <person name="Alvarenga P.H."/>
            <person name="Alves F."/>
            <person name="Seixas A."/>
            <person name="da Fonseca R.N."/>
            <person name="Fogaca A."/>
            <person name="Logullo C."/>
            <person name="Tanaka A."/>
            <person name="Daffre S."/>
            <person name="Termignoni C."/>
            <person name="Vaz I.S.Jr."/>
            <person name="Oliveira P.L."/>
            <person name="Ribeiro J.M."/>
        </authorList>
    </citation>
    <scope>NUCLEOTIDE SEQUENCE</scope>
    <source>
        <strain evidence="3">Porto Alegre</strain>
    </source>
</reference>
<organism evidence="3">
    <name type="scientific">Rhipicephalus microplus</name>
    <name type="common">Cattle tick</name>
    <name type="synonym">Boophilus microplus</name>
    <dbReference type="NCBI Taxonomy" id="6941"/>
    <lineage>
        <taxon>Eukaryota</taxon>
        <taxon>Metazoa</taxon>
        <taxon>Ecdysozoa</taxon>
        <taxon>Arthropoda</taxon>
        <taxon>Chelicerata</taxon>
        <taxon>Arachnida</taxon>
        <taxon>Acari</taxon>
        <taxon>Parasitiformes</taxon>
        <taxon>Ixodida</taxon>
        <taxon>Ixodoidea</taxon>
        <taxon>Ixodidae</taxon>
        <taxon>Rhipicephalinae</taxon>
        <taxon>Rhipicephalus</taxon>
        <taxon>Boophilus</taxon>
    </lineage>
</organism>
<dbReference type="VEuPathDB" id="VectorBase:LOC119175708"/>
<dbReference type="Pfam" id="PF19038">
    <property type="entry name" value="Fuz_longin_3"/>
    <property type="match status" value="1"/>
</dbReference>
<name>A0A6M2CNU9_RHIMP</name>
<proteinExistence type="predicted"/>
<dbReference type="RefSeq" id="XP_037282550.1">
    <property type="nucleotide sequence ID" value="XM_037426653.2"/>
</dbReference>
<accession>A0A6M2CNU9</accession>
<dbReference type="PANTHER" id="PTHR12761">
    <property type="entry name" value="HERMANSKY-PUDLAK SYNDROME PROTEIN 1"/>
    <property type="match status" value="1"/>
</dbReference>
<dbReference type="AlphaFoldDB" id="A0A6M2CNU9"/>
<feature type="domain" description="FUZ/MON1/HPS1 third Longin" evidence="2">
    <location>
        <begin position="462"/>
        <end position="600"/>
    </location>
</feature>